<dbReference type="PANTHER" id="PTHR10105">
    <property type="entry name" value="SELENOPROTEIN P"/>
    <property type="match status" value="1"/>
</dbReference>
<evidence type="ECO:0000256" key="7">
    <source>
        <dbReference type="SAM" id="SignalP"/>
    </source>
</evidence>
<evidence type="ECO:0000256" key="4">
    <source>
        <dbReference type="ARBA" id="ARBA00022933"/>
    </source>
</evidence>
<feature type="domain" description="Selenoprotein P N-terminal" evidence="8">
    <location>
        <begin position="23"/>
        <end position="213"/>
    </location>
</feature>
<dbReference type="AlphaFoldDB" id="A0A3Q0R399"/>
<feature type="region of interest" description="Disordered" evidence="6">
    <location>
        <begin position="175"/>
        <end position="258"/>
    </location>
</feature>
<feature type="compositionally biased region" description="Basic residues" evidence="6">
    <location>
        <begin position="192"/>
        <end position="206"/>
    </location>
</feature>
<dbReference type="PANTHER" id="PTHR10105:SF3">
    <property type="entry name" value="SELENOPROTEIN P"/>
    <property type="match status" value="1"/>
</dbReference>
<dbReference type="OMA" id="WRIGEED"/>
<dbReference type="GeneTree" id="ENSGT00510000049326"/>
<name>A0A3Q0R399_AMPCI</name>
<accession>A0A3Q0R399</accession>
<evidence type="ECO:0000259" key="8">
    <source>
        <dbReference type="Pfam" id="PF04592"/>
    </source>
</evidence>
<dbReference type="GO" id="GO:0008430">
    <property type="term" value="F:selenium binding"/>
    <property type="evidence" value="ECO:0007669"/>
    <property type="project" value="InterPro"/>
</dbReference>
<evidence type="ECO:0000256" key="5">
    <source>
        <dbReference type="ARBA" id="ARBA00023180"/>
    </source>
</evidence>
<evidence type="ECO:0000256" key="6">
    <source>
        <dbReference type="SAM" id="MobiDB-lite"/>
    </source>
</evidence>
<keyword evidence="3 7" id="KW-0732">Signal</keyword>
<feature type="signal peptide" evidence="7">
    <location>
        <begin position="1"/>
        <end position="19"/>
    </location>
</feature>
<evidence type="ECO:0000313" key="9">
    <source>
        <dbReference type="Ensembl" id="ENSACIP00000004676.1"/>
    </source>
</evidence>
<dbReference type="Ensembl" id="ENSACIT00000004822.1">
    <property type="protein sequence ID" value="ENSACIP00000004676.1"/>
    <property type="gene ID" value="ENSACIG00000003662.1"/>
</dbReference>
<comment type="subcellular location">
    <subcellularLocation>
        <location evidence="1">Secreted</location>
    </subcellularLocation>
</comment>
<keyword evidence="4" id="KW-0712">Selenocysteine</keyword>
<dbReference type="STRING" id="61819.ENSACIP00000004676"/>
<dbReference type="InterPro" id="IPR007671">
    <property type="entry name" value="Selenoprotein-P_N"/>
</dbReference>
<reference evidence="9" key="1">
    <citation type="submission" date="2025-08" db="UniProtKB">
        <authorList>
            <consortium name="Ensembl"/>
        </authorList>
    </citation>
    <scope>IDENTIFICATION</scope>
</reference>
<evidence type="ECO:0000313" key="10">
    <source>
        <dbReference type="Proteomes" id="UP000261340"/>
    </source>
</evidence>
<protein>
    <submittedName>
        <fullName evidence="9">Selenoprotein P</fullName>
    </submittedName>
</protein>
<evidence type="ECO:0000256" key="3">
    <source>
        <dbReference type="ARBA" id="ARBA00022729"/>
    </source>
</evidence>
<dbReference type="Proteomes" id="UP000261340">
    <property type="component" value="Unplaced"/>
</dbReference>
<keyword evidence="2" id="KW-0964">Secreted</keyword>
<evidence type="ECO:0000256" key="1">
    <source>
        <dbReference type="ARBA" id="ARBA00004613"/>
    </source>
</evidence>
<dbReference type="InterPro" id="IPR037941">
    <property type="entry name" value="SeP"/>
</dbReference>
<feature type="compositionally biased region" description="Basic residues" evidence="6">
    <location>
        <begin position="214"/>
        <end position="234"/>
    </location>
</feature>
<organism evidence="9 10">
    <name type="scientific">Amphilophus citrinellus</name>
    <name type="common">Midas cichlid</name>
    <name type="synonym">Cichlasoma citrinellum</name>
    <dbReference type="NCBI Taxonomy" id="61819"/>
    <lineage>
        <taxon>Eukaryota</taxon>
        <taxon>Metazoa</taxon>
        <taxon>Chordata</taxon>
        <taxon>Craniata</taxon>
        <taxon>Vertebrata</taxon>
        <taxon>Euteleostomi</taxon>
        <taxon>Actinopterygii</taxon>
        <taxon>Neopterygii</taxon>
        <taxon>Teleostei</taxon>
        <taxon>Neoteleostei</taxon>
        <taxon>Acanthomorphata</taxon>
        <taxon>Ovalentaria</taxon>
        <taxon>Cichlomorphae</taxon>
        <taxon>Cichliformes</taxon>
        <taxon>Cichlidae</taxon>
        <taxon>New World cichlids</taxon>
        <taxon>Cichlasomatinae</taxon>
        <taxon>Heroini</taxon>
        <taxon>Amphilophus</taxon>
    </lineage>
</organism>
<proteinExistence type="predicted"/>
<feature type="chain" id="PRO_5018596579" evidence="7">
    <location>
        <begin position="20"/>
        <end position="285"/>
    </location>
</feature>
<evidence type="ECO:0000256" key="2">
    <source>
        <dbReference type="ARBA" id="ARBA00022525"/>
    </source>
</evidence>
<reference evidence="9" key="2">
    <citation type="submission" date="2025-09" db="UniProtKB">
        <authorList>
            <consortium name="Ensembl"/>
        </authorList>
    </citation>
    <scope>IDENTIFICATION</scope>
</reference>
<keyword evidence="5" id="KW-0325">Glycoprotein</keyword>
<dbReference type="Pfam" id="PF04592">
    <property type="entry name" value="SelP_N"/>
    <property type="match status" value="1"/>
</dbReference>
<dbReference type="GO" id="GO:0001887">
    <property type="term" value="P:selenium compound metabolic process"/>
    <property type="evidence" value="ECO:0007669"/>
    <property type="project" value="TreeGrafter"/>
</dbReference>
<dbReference type="GO" id="GO:0005576">
    <property type="term" value="C:extracellular region"/>
    <property type="evidence" value="ECO:0007669"/>
    <property type="project" value="UniProtKB-SubCell"/>
</dbReference>
<keyword evidence="10" id="KW-1185">Reference proteome</keyword>
<sequence>MWAGLSLLLTLCLLHGGGAESEGGGPRCQLPPAWRIGDAEPMKGSIGRVTVVASRYVPNGLQLQLDSQGFKNVVYMVVNHQGEQSQRLHPLLEAKFSKNITLYKQVEQQPDVWQTLGGEKDDFFIYDRCGHLTHRISLPYSIIGQGHIERAIKDTYCKRLCGECTHEVQKECNEKVDAQPNVPTDQDDTRHSHSHGHHHGHGHGHGHHGDNHGVHSRGFGHGHGHNRNHGHHHGNHADQSQRQHAVRHHEGDMPQTQHHFDLGQIPQEVHFQHIPQEAHVAPDRP</sequence>